<dbReference type="EMBL" id="WBMO01000001">
    <property type="protein sequence ID" value="MDV2476987.1"/>
    <property type="molecule type" value="Genomic_DNA"/>
</dbReference>
<keyword evidence="10" id="KW-1185">Reference proteome</keyword>
<evidence type="ECO:0000256" key="4">
    <source>
        <dbReference type="ARBA" id="ARBA00022989"/>
    </source>
</evidence>
<keyword evidence="2" id="KW-1003">Cell membrane</keyword>
<accession>A0ABU3WSL1</accession>
<dbReference type="InterPro" id="IPR018649">
    <property type="entry name" value="SHOCT"/>
</dbReference>
<dbReference type="Pfam" id="PF09851">
    <property type="entry name" value="SHOCT"/>
    <property type="match status" value="1"/>
</dbReference>
<dbReference type="Pfam" id="PF13396">
    <property type="entry name" value="PLDc_N"/>
    <property type="match status" value="1"/>
</dbReference>
<dbReference type="Proteomes" id="UP001275440">
    <property type="component" value="Unassembled WGS sequence"/>
</dbReference>
<evidence type="ECO:0000256" key="5">
    <source>
        <dbReference type="ARBA" id="ARBA00023136"/>
    </source>
</evidence>
<keyword evidence="4 6" id="KW-1133">Transmembrane helix</keyword>
<evidence type="ECO:0000313" key="9">
    <source>
        <dbReference type="EMBL" id="MDV2476987.1"/>
    </source>
</evidence>
<evidence type="ECO:0000259" key="8">
    <source>
        <dbReference type="Pfam" id="PF13396"/>
    </source>
</evidence>
<dbReference type="InterPro" id="IPR027379">
    <property type="entry name" value="CLS_N"/>
</dbReference>
<evidence type="ECO:0000313" key="10">
    <source>
        <dbReference type="Proteomes" id="UP001275440"/>
    </source>
</evidence>
<feature type="transmembrane region" description="Helical" evidence="6">
    <location>
        <begin position="7"/>
        <end position="28"/>
    </location>
</feature>
<gene>
    <name evidence="9" type="ORF">F8M49_19660</name>
</gene>
<evidence type="ECO:0000259" key="7">
    <source>
        <dbReference type="Pfam" id="PF09851"/>
    </source>
</evidence>
<keyword evidence="5 6" id="KW-0472">Membrane</keyword>
<dbReference type="RefSeq" id="WP_072809454.1">
    <property type="nucleotide sequence ID" value="NZ_JAHWLX010000116.1"/>
</dbReference>
<evidence type="ECO:0000256" key="6">
    <source>
        <dbReference type="SAM" id="Phobius"/>
    </source>
</evidence>
<proteinExistence type="predicted"/>
<name>A0ABU3WSL1_9NOCA</name>
<sequence>MDSFWDYVWYTIVVFAFVAYLIVLFQIVVDLFRDHHLSGWVKALWLIVLVLFPYLSAFVYLIVRGRGMAERTRAAQFEAKQATDQYIRQVAGKSPSESITEAKSLLDSGVITEAEFQQLKAHALGQTAAG</sequence>
<reference evidence="9 10" key="1">
    <citation type="submission" date="2019-10" db="EMBL/GenBank/DDBJ databases">
        <title>Draft Genome Assembly of Rhodococcus zopfii DSM44189.</title>
        <authorList>
            <person name="Sutton J.M."/>
            <person name="Akob D.M."/>
            <person name="Bushman T.J."/>
        </authorList>
    </citation>
    <scope>NUCLEOTIDE SEQUENCE [LARGE SCALE GENOMIC DNA]</scope>
    <source>
        <strain evidence="9 10">DSM 44189</strain>
    </source>
</reference>
<feature type="domain" description="SHOCT" evidence="7">
    <location>
        <begin position="99"/>
        <end position="123"/>
    </location>
</feature>
<protein>
    <recommendedName>
        <fullName evidence="11">Cardiolipin synthase N-terminal domain-containing protein</fullName>
    </recommendedName>
</protein>
<comment type="subcellular location">
    <subcellularLocation>
        <location evidence="1">Cell membrane</location>
        <topology evidence="1">Multi-pass membrane protein</topology>
    </subcellularLocation>
</comment>
<comment type="caution">
    <text evidence="9">The sequence shown here is derived from an EMBL/GenBank/DDBJ whole genome shotgun (WGS) entry which is preliminary data.</text>
</comment>
<feature type="domain" description="Cardiolipin synthase N-terminal" evidence="8">
    <location>
        <begin position="28"/>
        <end position="64"/>
    </location>
</feature>
<feature type="transmembrane region" description="Helical" evidence="6">
    <location>
        <begin position="40"/>
        <end position="63"/>
    </location>
</feature>
<evidence type="ECO:0000256" key="3">
    <source>
        <dbReference type="ARBA" id="ARBA00022692"/>
    </source>
</evidence>
<keyword evidence="3 6" id="KW-0812">Transmembrane</keyword>
<evidence type="ECO:0000256" key="2">
    <source>
        <dbReference type="ARBA" id="ARBA00022475"/>
    </source>
</evidence>
<organism evidence="9 10">
    <name type="scientific">Rhodococcus zopfii</name>
    <dbReference type="NCBI Taxonomy" id="43772"/>
    <lineage>
        <taxon>Bacteria</taxon>
        <taxon>Bacillati</taxon>
        <taxon>Actinomycetota</taxon>
        <taxon>Actinomycetes</taxon>
        <taxon>Mycobacteriales</taxon>
        <taxon>Nocardiaceae</taxon>
        <taxon>Rhodococcus</taxon>
    </lineage>
</organism>
<evidence type="ECO:0000256" key="1">
    <source>
        <dbReference type="ARBA" id="ARBA00004651"/>
    </source>
</evidence>
<evidence type="ECO:0008006" key="11">
    <source>
        <dbReference type="Google" id="ProtNLM"/>
    </source>
</evidence>